<dbReference type="EMBL" id="OB666514">
    <property type="protein sequence ID" value="CAD7233560.1"/>
    <property type="molecule type" value="Genomic_DNA"/>
</dbReference>
<dbReference type="GO" id="GO:0070382">
    <property type="term" value="C:exocytic vesicle"/>
    <property type="evidence" value="ECO:0007669"/>
    <property type="project" value="TreeGrafter"/>
</dbReference>
<dbReference type="PANTHER" id="PTHR10024:SF252">
    <property type="entry name" value="SYNAPTOTAGMIN-12"/>
    <property type="match status" value="1"/>
</dbReference>
<dbReference type="OrthoDB" id="67700at2759"/>
<dbReference type="Gene3D" id="2.60.40.150">
    <property type="entry name" value="C2 domain"/>
    <property type="match status" value="1"/>
</dbReference>
<gene>
    <name evidence="1" type="ORF">CTOB1V02_LOCUS11381</name>
</gene>
<dbReference type="SUPFAM" id="SSF49562">
    <property type="entry name" value="C2 domain (Calcium/lipid-binding domain, CaLB)"/>
    <property type="match status" value="1"/>
</dbReference>
<dbReference type="Pfam" id="PF00168">
    <property type="entry name" value="C2"/>
    <property type="match status" value="1"/>
</dbReference>
<reference evidence="1" key="1">
    <citation type="submission" date="2020-11" db="EMBL/GenBank/DDBJ databases">
        <authorList>
            <person name="Tran Van P."/>
        </authorList>
    </citation>
    <scope>NUCLEOTIDE SEQUENCE</scope>
</reference>
<organism evidence="1">
    <name type="scientific">Cyprideis torosa</name>
    <dbReference type="NCBI Taxonomy" id="163714"/>
    <lineage>
        <taxon>Eukaryota</taxon>
        <taxon>Metazoa</taxon>
        <taxon>Ecdysozoa</taxon>
        <taxon>Arthropoda</taxon>
        <taxon>Crustacea</taxon>
        <taxon>Oligostraca</taxon>
        <taxon>Ostracoda</taxon>
        <taxon>Podocopa</taxon>
        <taxon>Podocopida</taxon>
        <taxon>Cytherocopina</taxon>
        <taxon>Cytheroidea</taxon>
        <taxon>Cytherideidae</taxon>
        <taxon>Cyprideis</taxon>
    </lineage>
</organism>
<sequence>MEVVSDAEAVMEEADILPFPGKLLVRFHYDSDSQILHVHVVQGFDIKGKQQQLEESPDTFVKLFLLPDNINSQQTPLIPADRNPVYDAQFQFPLVEEDFSSPRSLVFYIYAVLNFSATELLAEAEVPLRTIPLFEDCEKTLQLEDLSSQVSKLC</sequence>
<dbReference type="GO" id="GO:0098793">
    <property type="term" value="C:presynapse"/>
    <property type="evidence" value="ECO:0007669"/>
    <property type="project" value="GOC"/>
</dbReference>
<accession>A0A7R8ZT94</accession>
<protein>
    <submittedName>
        <fullName evidence="1">Uncharacterized protein</fullName>
    </submittedName>
</protein>
<feature type="non-terminal residue" evidence="1">
    <location>
        <position position="1"/>
    </location>
</feature>
<dbReference type="PROSITE" id="PS50004">
    <property type="entry name" value="C2"/>
    <property type="match status" value="1"/>
</dbReference>
<dbReference type="GO" id="GO:0048791">
    <property type="term" value="P:calcium ion-regulated exocytosis of neurotransmitter"/>
    <property type="evidence" value="ECO:0007669"/>
    <property type="project" value="TreeGrafter"/>
</dbReference>
<dbReference type="GO" id="GO:0000149">
    <property type="term" value="F:SNARE binding"/>
    <property type="evidence" value="ECO:0007669"/>
    <property type="project" value="TreeGrafter"/>
</dbReference>
<dbReference type="GO" id="GO:0005509">
    <property type="term" value="F:calcium ion binding"/>
    <property type="evidence" value="ECO:0007669"/>
    <property type="project" value="TreeGrafter"/>
</dbReference>
<dbReference type="SMART" id="SM00239">
    <property type="entry name" value="C2"/>
    <property type="match status" value="1"/>
</dbReference>
<dbReference type="GO" id="GO:0001786">
    <property type="term" value="F:phosphatidylserine binding"/>
    <property type="evidence" value="ECO:0007669"/>
    <property type="project" value="TreeGrafter"/>
</dbReference>
<dbReference type="GO" id="GO:0005544">
    <property type="term" value="F:calcium-dependent phospholipid binding"/>
    <property type="evidence" value="ECO:0007669"/>
    <property type="project" value="TreeGrafter"/>
</dbReference>
<dbReference type="InterPro" id="IPR000008">
    <property type="entry name" value="C2_dom"/>
</dbReference>
<dbReference type="GO" id="GO:0005886">
    <property type="term" value="C:plasma membrane"/>
    <property type="evidence" value="ECO:0007669"/>
    <property type="project" value="TreeGrafter"/>
</dbReference>
<evidence type="ECO:0000313" key="1">
    <source>
        <dbReference type="EMBL" id="CAD7233560.1"/>
    </source>
</evidence>
<dbReference type="GO" id="GO:0048488">
    <property type="term" value="P:synaptic vesicle endocytosis"/>
    <property type="evidence" value="ECO:0007669"/>
    <property type="project" value="TreeGrafter"/>
</dbReference>
<name>A0A7R8ZT94_9CRUS</name>
<dbReference type="AlphaFoldDB" id="A0A7R8ZT94"/>
<dbReference type="InterPro" id="IPR035892">
    <property type="entry name" value="C2_domain_sf"/>
</dbReference>
<dbReference type="GO" id="GO:0030276">
    <property type="term" value="F:clathrin binding"/>
    <property type="evidence" value="ECO:0007669"/>
    <property type="project" value="TreeGrafter"/>
</dbReference>
<dbReference type="PANTHER" id="PTHR10024">
    <property type="entry name" value="SYNAPTOTAGMIN"/>
    <property type="match status" value="1"/>
</dbReference>
<proteinExistence type="predicted"/>